<evidence type="ECO:0000256" key="3">
    <source>
        <dbReference type="ARBA" id="ARBA00022729"/>
    </source>
</evidence>
<feature type="binding site" evidence="5">
    <location>
        <position position="187"/>
    </location>
    <ligand>
        <name>Mo-molybdopterin</name>
        <dbReference type="ChEBI" id="CHEBI:71302"/>
    </ligand>
</feature>
<comment type="cofactor">
    <cofactor evidence="5">
        <name>Mo-molybdopterin</name>
        <dbReference type="ChEBI" id="CHEBI:71302"/>
    </cofactor>
    <text evidence="5">Binds 1 Mo-molybdopterin (Mo-MPT) cofactor per subunit.</text>
</comment>
<protein>
    <recommendedName>
        <fullName evidence="5">Protein-methionine-sulfoxide reductase catalytic subunit MsrP</fullName>
        <ecNumber evidence="5">1.8.5.-</ecNumber>
    </recommendedName>
</protein>
<comment type="PTM">
    <text evidence="5">Predicted to be exported by the Tat system. The position of the signal peptide cleavage has not been experimentally proven.</text>
</comment>
<evidence type="ECO:0000313" key="7">
    <source>
        <dbReference type="EMBL" id="ONG38440.1"/>
    </source>
</evidence>
<reference evidence="7 8" key="1">
    <citation type="submission" date="2016-10" db="EMBL/GenBank/DDBJ databases">
        <title>Draft Genome sequence of Alkanindiges sp. strain H1.</title>
        <authorList>
            <person name="Subhash Y."/>
            <person name="Lee S."/>
        </authorList>
    </citation>
    <scope>NUCLEOTIDE SEQUENCE [LARGE SCALE GENOMIC DNA]</scope>
    <source>
        <strain evidence="7 8">H1</strain>
    </source>
</reference>
<dbReference type="GO" id="GO:0016672">
    <property type="term" value="F:oxidoreductase activity, acting on a sulfur group of donors, quinone or similar compound as acceptor"/>
    <property type="evidence" value="ECO:0007669"/>
    <property type="project" value="UniProtKB-UniRule"/>
</dbReference>
<dbReference type="STRING" id="1907941.BKE30_12310"/>
<evidence type="ECO:0000256" key="2">
    <source>
        <dbReference type="ARBA" id="ARBA00022723"/>
    </source>
</evidence>
<comment type="subunit">
    <text evidence="5">Heterodimer of a catalytic subunit (MsrP) and a heme-binding subunit (MsrQ).</text>
</comment>
<dbReference type="EC" id="1.8.5.-" evidence="5"/>
<dbReference type="PANTHER" id="PTHR43032">
    <property type="entry name" value="PROTEIN-METHIONINE-SULFOXIDE REDUCTASE"/>
    <property type="match status" value="1"/>
</dbReference>
<comment type="caution">
    <text evidence="7">The sequence shown here is derived from an EMBL/GenBank/DDBJ whole genome shotgun (WGS) entry which is preliminary data.</text>
</comment>
<dbReference type="InterPro" id="IPR006311">
    <property type="entry name" value="TAT_signal"/>
</dbReference>
<dbReference type="PANTHER" id="PTHR43032:SF3">
    <property type="entry name" value="PROTEIN-METHIONINE-SULFOXIDE REDUCTASE CATALYTIC SUBUNIT MSRP"/>
    <property type="match status" value="1"/>
</dbReference>
<feature type="binding site" evidence="5">
    <location>
        <position position="235"/>
    </location>
    <ligand>
        <name>Mo-molybdopterin</name>
        <dbReference type="ChEBI" id="CHEBI:71302"/>
    </ligand>
</feature>
<dbReference type="InterPro" id="IPR000572">
    <property type="entry name" value="OxRdtase_Mopterin-bd_dom"/>
</dbReference>
<dbReference type="Gene3D" id="3.90.420.10">
    <property type="entry name" value="Oxidoreductase, molybdopterin-binding domain"/>
    <property type="match status" value="1"/>
</dbReference>
<comment type="catalytic activity">
    <reaction evidence="5">
        <text>L-methionyl-[protein] + a quinone + H2O = L-methionyl-(S)-S-oxide-[protein] + a quinol</text>
        <dbReference type="Rhea" id="RHEA:51292"/>
        <dbReference type="Rhea" id="RHEA-COMP:12313"/>
        <dbReference type="Rhea" id="RHEA-COMP:12315"/>
        <dbReference type="ChEBI" id="CHEBI:15377"/>
        <dbReference type="ChEBI" id="CHEBI:16044"/>
        <dbReference type="ChEBI" id="CHEBI:24646"/>
        <dbReference type="ChEBI" id="CHEBI:44120"/>
        <dbReference type="ChEBI" id="CHEBI:132124"/>
    </reaction>
</comment>
<dbReference type="Pfam" id="PF00174">
    <property type="entry name" value="Oxidored_molyb"/>
    <property type="match status" value="1"/>
</dbReference>
<comment type="function">
    <text evidence="5">Part of the MsrPQ system that repairs oxidized periplasmic proteins containing methionine sulfoxide residues (Met-O), using respiratory chain electrons. Thus protects these proteins from oxidative-stress damage caused by reactive species of oxygen and chlorine generated by the host defense mechanisms. MsrPQ is essential for the maintenance of envelope integrity under bleach stress, rescuing a wide series of structurally unrelated periplasmic proteins from methionine oxidation. The catalytic subunit MsrP is non-stereospecific, being able to reduce both (R-) and (S-) diastereoisomers of methionine sulfoxide.</text>
</comment>
<name>A0A1S8CSW9_9GAMM</name>
<feature type="binding site" evidence="5">
    <location>
        <position position="94"/>
    </location>
    <ligand>
        <name>Mo-molybdopterin</name>
        <dbReference type="ChEBI" id="CHEBI:71302"/>
    </ligand>
</feature>
<dbReference type="NCBIfam" id="NF003767">
    <property type="entry name" value="PRK05363.1"/>
    <property type="match status" value="1"/>
</dbReference>
<keyword evidence="2 5" id="KW-0479">Metal-binding</keyword>
<evidence type="ECO:0000259" key="6">
    <source>
        <dbReference type="Pfam" id="PF00174"/>
    </source>
</evidence>
<dbReference type="OrthoDB" id="9795587at2"/>
<gene>
    <name evidence="5" type="primary">msrP</name>
    <name evidence="7" type="ORF">BKE30_12310</name>
</gene>
<evidence type="ECO:0000313" key="8">
    <source>
        <dbReference type="Proteomes" id="UP000192132"/>
    </source>
</evidence>
<organism evidence="7 8">
    <name type="scientific">Alkanindiges hydrocarboniclasticus</name>
    <dbReference type="NCBI Taxonomy" id="1907941"/>
    <lineage>
        <taxon>Bacteria</taxon>
        <taxon>Pseudomonadati</taxon>
        <taxon>Pseudomonadota</taxon>
        <taxon>Gammaproteobacteria</taxon>
        <taxon>Moraxellales</taxon>
        <taxon>Moraxellaceae</taxon>
        <taxon>Alkanindiges</taxon>
    </lineage>
</organism>
<keyword evidence="8" id="KW-1185">Reference proteome</keyword>
<dbReference type="GO" id="GO:0030091">
    <property type="term" value="P:protein repair"/>
    <property type="evidence" value="ECO:0007669"/>
    <property type="project" value="UniProtKB-UniRule"/>
</dbReference>
<proteinExistence type="inferred from homology"/>
<dbReference type="SUPFAM" id="SSF56524">
    <property type="entry name" value="Oxidoreductase molybdopterin-binding domain"/>
    <property type="match status" value="1"/>
</dbReference>
<comment type="similarity">
    <text evidence="5">Belongs to the MsrP family.</text>
</comment>
<dbReference type="InterPro" id="IPR036374">
    <property type="entry name" value="OxRdtase_Mopterin-bd_sf"/>
</dbReference>
<accession>A0A1S8CSW9</accession>
<feature type="binding site" evidence="5">
    <location>
        <begin position="97"/>
        <end position="98"/>
    </location>
    <ligand>
        <name>Mo-molybdopterin</name>
        <dbReference type="ChEBI" id="CHEBI:71302"/>
    </ligand>
</feature>
<feature type="domain" description="Oxidoreductase molybdopterin-binding" evidence="6">
    <location>
        <begin position="113"/>
        <end position="269"/>
    </location>
</feature>
<keyword evidence="1 5" id="KW-0500">Molybdenum</keyword>
<sequence>MLIQQKQKSEPASSEITSETAYLNRRQLMTLAAAGSLASLYPLGAAQAAGTYQPVKERNDAPLYLRKKITARKIALTNPTQNIITPYDAVTTYNNFYEFGTGKSDPSSNAGTIKVDPWRIKVDGLCNKPGTFNLEDILAPYTLEDRIYRFRCVEAWSMVVPWLGFSLAQLIKRFEPKNNARFVQFTTLLDPKQLPNQTSNDLDWPYIEALRLDEALHPLAFMAVGLYGRSLPDQNGAPFRLIVPWKYGFKSIKSIVRISFTDKAPVTTWLGLAPQEYGFYANVNPNVDHPRWSQARERQLPNSLFNPNWKKTLPFNGYASEVASLYKGMDLKRFY</sequence>
<comment type="catalytic activity">
    <reaction evidence="5">
        <text>L-methionyl-[protein] + a quinone + H2O = L-methionyl-(R)-S-oxide-[protein] + a quinol</text>
        <dbReference type="Rhea" id="RHEA:51296"/>
        <dbReference type="Rhea" id="RHEA-COMP:12313"/>
        <dbReference type="Rhea" id="RHEA-COMP:12314"/>
        <dbReference type="ChEBI" id="CHEBI:15377"/>
        <dbReference type="ChEBI" id="CHEBI:16044"/>
        <dbReference type="ChEBI" id="CHEBI:24646"/>
        <dbReference type="ChEBI" id="CHEBI:45764"/>
        <dbReference type="ChEBI" id="CHEBI:132124"/>
    </reaction>
</comment>
<feature type="binding site" evidence="5">
    <location>
        <begin position="251"/>
        <end position="253"/>
    </location>
    <ligand>
        <name>Mo-molybdopterin</name>
        <dbReference type="ChEBI" id="CHEBI:71302"/>
    </ligand>
</feature>
<dbReference type="EMBL" id="MLCN01000033">
    <property type="protein sequence ID" value="ONG38440.1"/>
    <property type="molecule type" value="Genomic_DNA"/>
</dbReference>
<evidence type="ECO:0000256" key="1">
    <source>
        <dbReference type="ARBA" id="ARBA00022505"/>
    </source>
</evidence>
<dbReference type="InterPro" id="IPR022867">
    <property type="entry name" value="MsrP"/>
</dbReference>
<dbReference type="AlphaFoldDB" id="A0A1S8CSW9"/>
<dbReference type="PROSITE" id="PS51318">
    <property type="entry name" value="TAT"/>
    <property type="match status" value="1"/>
</dbReference>
<keyword evidence="4 5" id="KW-0560">Oxidoreductase</keyword>
<evidence type="ECO:0000256" key="5">
    <source>
        <dbReference type="HAMAP-Rule" id="MF_01206"/>
    </source>
</evidence>
<dbReference type="GO" id="GO:0043546">
    <property type="term" value="F:molybdopterin cofactor binding"/>
    <property type="evidence" value="ECO:0007669"/>
    <property type="project" value="UniProtKB-UniRule"/>
</dbReference>
<dbReference type="HAMAP" id="MF_01206">
    <property type="entry name" value="MsrP"/>
    <property type="match status" value="1"/>
</dbReference>
<dbReference type="RefSeq" id="WP_076878905.1">
    <property type="nucleotide sequence ID" value="NZ_MLCN01000033.1"/>
</dbReference>
<evidence type="ECO:0000256" key="4">
    <source>
        <dbReference type="ARBA" id="ARBA00023002"/>
    </source>
</evidence>
<dbReference type="Proteomes" id="UP000192132">
    <property type="component" value="Unassembled WGS sequence"/>
</dbReference>
<keyword evidence="3 5" id="KW-0732">Signal</keyword>
<feature type="binding site" evidence="5">
    <location>
        <position position="152"/>
    </location>
    <ligand>
        <name>Mo-molybdopterin</name>
        <dbReference type="ChEBI" id="CHEBI:71302"/>
    </ligand>
    <ligandPart>
        <name>Mo</name>
        <dbReference type="ChEBI" id="CHEBI:28685"/>
    </ligandPart>
</feature>
<dbReference type="GO" id="GO:0046872">
    <property type="term" value="F:metal ion binding"/>
    <property type="evidence" value="ECO:0007669"/>
    <property type="project" value="UniProtKB-KW"/>
</dbReference>
<feature type="binding site" evidence="5">
    <location>
        <position position="240"/>
    </location>
    <ligand>
        <name>Mo-molybdopterin</name>
        <dbReference type="ChEBI" id="CHEBI:71302"/>
    </ligand>
</feature>